<evidence type="ECO:0000256" key="7">
    <source>
        <dbReference type="ARBA" id="ARBA00022833"/>
    </source>
</evidence>
<proteinExistence type="inferred from homology"/>
<comment type="similarity">
    <text evidence="2 9">Belongs to the peptidase M18 family.</text>
</comment>
<evidence type="ECO:0000313" key="11">
    <source>
        <dbReference type="EMBL" id="HCL02662.1"/>
    </source>
</evidence>
<keyword evidence="5 9" id="KW-0479">Metal-binding</keyword>
<evidence type="ECO:0000256" key="4">
    <source>
        <dbReference type="ARBA" id="ARBA00022670"/>
    </source>
</evidence>
<evidence type="ECO:0000256" key="9">
    <source>
        <dbReference type="RuleBase" id="RU004386"/>
    </source>
</evidence>
<dbReference type="EMBL" id="DPVV01000317">
    <property type="protein sequence ID" value="HCL02662.1"/>
    <property type="molecule type" value="Genomic_DNA"/>
</dbReference>
<evidence type="ECO:0000256" key="3">
    <source>
        <dbReference type="ARBA" id="ARBA00022438"/>
    </source>
</evidence>
<keyword evidence="8 9" id="KW-0482">Metalloprotease</keyword>
<dbReference type="PRINTS" id="PR00932">
    <property type="entry name" value="AMINO1PTASE"/>
</dbReference>
<keyword evidence="4 9" id="KW-0645">Protease</keyword>
<dbReference type="GO" id="GO:0004177">
    <property type="term" value="F:aminopeptidase activity"/>
    <property type="evidence" value="ECO:0007669"/>
    <property type="project" value="UniProtKB-KW"/>
</dbReference>
<evidence type="ECO:0000256" key="6">
    <source>
        <dbReference type="ARBA" id="ARBA00022801"/>
    </source>
</evidence>
<dbReference type="NCBIfam" id="NF002600">
    <property type="entry name" value="PRK02256.1"/>
    <property type="match status" value="1"/>
</dbReference>
<evidence type="ECO:0000313" key="12">
    <source>
        <dbReference type="Proteomes" id="UP000262969"/>
    </source>
</evidence>
<name>A0A3D2X6C3_9FIRM</name>
<evidence type="ECO:0000256" key="10">
    <source>
        <dbReference type="RuleBase" id="RU004387"/>
    </source>
</evidence>
<dbReference type="Gene3D" id="3.40.630.10">
    <property type="entry name" value="Zn peptidases"/>
    <property type="match status" value="1"/>
</dbReference>
<dbReference type="GO" id="GO:0008270">
    <property type="term" value="F:zinc ion binding"/>
    <property type="evidence" value="ECO:0007669"/>
    <property type="project" value="InterPro"/>
</dbReference>
<reference evidence="11 12" key="1">
    <citation type="journal article" date="2018" name="Nat. Biotechnol.">
        <title>A standardized bacterial taxonomy based on genome phylogeny substantially revises the tree of life.</title>
        <authorList>
            <person name="Parks D.H."/>
            <person name="Chuvochina M."/>
            <person name="Waite D.W."/>
            <person name="Rinke C."/>
            <person name="Skarshewski A."/>
            <person name="Chaumeil P.A."/>
            <person name="Hugenholtz P."/>
        </authorList>
    </citation>
    <scope>NUCLEOTIDE SEQUENCE [LARGE SCALE GENOMIC DNA]</scope>
    <source>
        <strain evidence="11">UBA11728</strain>
    </source>
</reference>
<dbReference type="PANTHER" id="PTHR28570">
    <property type="entry name" value="ASPARTYL AMINOPEPTIDASE"/>
    <property type="match status" value="1"/>
</dbReference>
<dbReference type="Proteomes" id="UP000262969">
    <property type="component" value="Unassembled WGS sequence"/>
</dbReference>
<dbReference type="EC" id="3.4.11.-" evidence="10"/>
<dbReference type="InterPro" id="IPR001948">
    <property type="entry name" value="Peptidase_M18"/>
</dbReference>
<dbReference type="Pfam" id="PF02127">
    <property type="entry name" value="Peptidase_M18"/>
    <property type="match status" value="1"/>
</dbReference>
<dbReference type="Gene3D" id="2.30.250.10">
    <property type="entry name" value="Aminopeptidase i, Domain 2"/>
    <property type="match status" value="1"/>
</dbReference>
<evidence type="ECO:0000256" key="2">
    <source>
        <dbReference type="ARBA" id="ARBA00008290"/>
    </source>
</evidence>
<organism evidence="11 12">
    <name type="scientific">Lachnoclostridium phytofermentans</name>
    <dbReference type="NCBI Taxonomy" id="66219"/>
    <lineage>
        <taxon>Bacteria</taxon>
        <taxon>Bacillati</taxon>
        <taxon>Bacillota</taxon>
        <taxon>Clostridia</taxon>
        <taxon>Lachnospirales</taxon>
        <taxon>Lachnospiraceae</taxon>
    </lineage>
</organism>
<dbReference type="GO" id="GO:0005737">
    <property type="term" value="C:cytoplasm"/>
    <property type="evidence" value="ECO:0007669"/>
    <property type="project" value="UniProtKB-ARBA"/>
</dbReference>
<evidence type="ECO:0000256" key="1">
    <source>
        <dbReference type="ARBA" id="ARBA00001947"/>
    </source>
</evidence>
<dbReference type="PANTHER" id="PTHR28570:SF2">
    <property type="entry name" value="M18 FAMILY AMINOPEPTIDASE 1-RELATED"/>
    <property type="match status" value="1"/>
</dbReference>
<dbReference type="GO" id="GO:0008237">
    <property type="term" value="F:metallopeptidase activity"/>
    <property type="evidence" value="ECO:0007669"/>
    <property type="project" value="UniProtKB-KW"/>
</dbReference>
<evidence type="ECO:0000256" key="8">
    <source>
        <dbReference type="ARBA" id="ARBA00023049"/>
    </source>
</evidence>
<keyword evidence="6 9" id="KW-0378">Hydrolase</keyword>
<dbReference type="SUPFAM" id="SSF53187">
    <property type="entry name" value="Zn-dependent exopeptidases"/>
    <property type="match status" value="1"/>
</dbReference>
<keyword evidence="3 9" id="KW-0031">Aminopeptidase</keyword>
<dbReference type="SUPFAM" id="SSF101821">
    <property type="entry name" value="Aminopeptidase/glucanase lid domain"/>
    <property type="match status" value="1"/>
</dbReference>
<accession>A0A3D2X6C3</accession>
<dbReference type="GO" id="GO:0006508">
    <property type="term" value="P:proteolysis"/>
    <property type="evidence" value="ECO:0007669"/>
    <property type="project" value="UniProtKB-KW"/>
</dbReference>
<dbReference type="InterPro" id="IPR023358">
    <property type="entry name" value="Peptidase_M18_dom2"/>
</dbReference>
<gene>
    <name evidence="11" type="ORF">DHW61_09675</name>
</gene>
<dbReference type="FunFam" id="2.30.250.10:FF:000006">
    <property type="entry name" value="Probable M18 family aminopeptidase 1"/>
    <property type="match status" value="1"/>
</dbReference>
<keyword evidence="7 9" id="KW-0862">Zinc</keyword>
<dbReference type="CDD" id="cd05659">
    <property type="entry name" value="M18_API"/>
    <property type="match status" value="1"/>
</dbReference>
<protein>
    <recommendedName>
        <fullName evidence="10">M18 family aminopeptidase</fullName>
        <ecNumber evidence="10">3.4.11.-</ecNumber>
    </recommendedName>
</protein>
<dbReference type="AlphaFoldDB" id="A0A3D2X6C3"/>
<comment type="cofactor">
    <cofactor evidence="1 10">
        <name>Zn(2+)</name>
        <dbReference type="ChEBI" id="CHEBI:29105"/>
    </cofactor>
</comment>
<comment type="caution">
    <text evidence="11">The sequence shown here is derived from an EMBL/GenBank/DDBJ whole genome shotgun (WGS) entry which is preliminary data.</text>
</comment>
<evidence type="ECO:0000256" key="5">
    <source>
        <dbReference type="ARBA" id="ARBA00022723"/>
    </source>
</evidence>
<sequence length="468" mass="52271">MKEKKSVENLKNKESNKNAWLKYTDADLKKVEKLSEGYKEFISDCKTERECALEVIRQAEKEGYKDLMTLTKVKPGDKVYFNNMDKAVALFLVGSEPLEKGMKLLGAHIDSPRIDLKQVPLYEDTEMALFDTHYYGGIKKYQWVTLPLAIHGVVVKKDGTKVNIVIGEKDSDPVVGITDLLVHLSAEQMEKKAAKVVEGEDLNVLIGSQPLKGEEKEAVKGNMLKLLKEFYDIEEADFLSAELEVVPAGKARDFGIDRSMVMGYGQDDRVCSYTSMKALFELDKIDRTAVCLLVDKEEVGSIGATGMHSKFFENAVAELMDKMGEYSELKLRRAFQNSHMLSSDVSAAFDPNYPSVMEKKNSAYFGRGIVFNKYTGARGKSGCNDANPEFIAALRAAMEKHDVNFQTSELGKVDQGGGGTIAYIMAQYNMEVIDSGVAVLNMHAPWEITSKADIYEAMRGYEAFLREM</sequence>